<evidence type="ECO:0000313" key="3">
    <source>
        <dbReference type="Proteomes" id="UP000823485"/>
    </source>
</evidence>
<gene>
    <name evidence="2" type="ORF">JOC94_001410</name>
</gene>
<proteinExistence type="predicted"/>
<feature type="region of interest" description="Disordered" evidence="1">
    <location>
        <begin position="23"/>
        <end position="92"/>
    </location>
</feature>
<accession>A0ABS2R469</accession>
<keyword evidence="3" id="KW-1185">Reference proteome</keyword>
<name>A0ABS2R469_9BACI</name>
<sequence>MEVATLILLREETSICRRNDKEAALESAAGKDVSSTSEKTRTSPLKPAKYKASRHDKKGFVSISSQEEQRRLRGRRLVPAIQGSARRSGQLA</sequence>
<protein>
    <submittedName>
        <fullName evidence="2">Uncharacterized protein</fullName>
    </submittedName>
</protein>
<feature type="compositionally biased region" description="Basic residues" evidence="1">
    <location>
        <begin position="48"/>
        <end position="57"/>
    </location>
</feature>
<dbReference type="Proteomes" id="UP000823485">
    <property type="component" value="Unassembled WGS sequence"/>
</dbReference>
<reference evidence="2 3" key="1">
    <citation type="submission" date="2021-01" db="EMBL/GenBank/DDBJ databases">
        <title>Genomic Encyclopedia of Type Strains, Phase IV (KMG-IV): sequencing the most valuable type-strain genomes for metagenomic binning, comparative biology and taxonomic classification.</title>
        <authorList>
            <person name="Goeker M."/>
        </authorList>
    </citation>
    <scope>NUCLEOTIDE SEQUENCE [LARGE SCALE GENOMIC DNA]</scope>
    <source>
        <strain evidence="2 3">DSM 105453</strain>
    </source>
</reference>
<dbReference type="EMBL" id="JAFBFH010000007">
    <property type="protein sequence ID" value="MBM7714438.1"/>
    <property type="molecule type" value="Genomic_DNA"/>
</dbReference>
<evidence type="ECO:0000256" key="1">
    <source>
        <dbReference type="SAM" id="MobiDB-lite"/>
    </source>
</evidence>
<dbReference type="RefSeq" id="WP_077109669.1">
    <property type="nucleotide sequence ID" value="NZ_JAFBFH010000007.1"/>
</dbReference>
<evidence type="ECO:0000313" key="2">
    <source>
        <dbReference type="EMBL" id="MBM7714438.1"/>
    </source>
</evidence>
<comment type="caution">
    <text evidence="2">The sequence shown here is derived from an EMBL/GenBank/DDBJ whole genome shotgun (WGS) entry which is preliminary data.</text>
</comment>
<organism evidence="2 3">
    <name type="scientific">Siminovitchia thermophila</name>
    <dbReference type="NCBI Taxonomy" id="1245522"/>
    <lineage>
        <taxon>Bacteria</taxon>
        <taxon>Bacillati</taxon>
        <taxon>Bacillota</taxon>
        <taxon>Bacilli</taxon>
        <taxon>Bacillales</taxon>
        <taxon>Bacillaceae</taxon>
        <taxon>Siminovitchia</taxon>
    </lineage>
</organism>